<dbReference type="SUPFAM" id="SSF46785">
    <property type="entry name" value="Winged helix' DNA-binding domain"/>
    <property type="match status" value="1"/>
</dbReference>
<evidence type="ECO:0000256" key="3">
    <source>
        <dbReference type="ARBA" id="ARBA00023163"/>
    </source>
</evidence>
<dbReference type="GO" id="GO:0003700">
    <property type="term" value="F:DNA-binding transcription factor activity"/>
    <property type="evidence" value="ECO:0007669"/>
    <property type="project" value="InterPro"/>
</dbReference>
<evidence type="ECO:0000256" key="2">
    <source>
        <dbReference type="ARBA" id="ARBA00023125"/>
    </source>
</evidence>
<dbReference type="PANTHER" id="PTHR44846:SF17">
    <property type="entry name" value="GNTR-FAMILY TRANSCRIPTIONAL REGULATOR"/>
    <property type="match status" value="1"/>
</dbReference>
<dbReference type="SUPFAM" id="SSF64288">
    <property type="entry name" value="Chorismate lyase-like"/>
    <property type="match status" value="1"/>
</dbReference>
<dbReference type="SMART" id="SM00866">
    <property type="entry name" value="UTRA"/>
    <property type="match status" value="1"/>
</dbReference>
<dbReference type="InterPro" id="IPR050679">
    <property type="entry name" value="Bact_HTH_transcr_reg"/>
</dbReference>
<keyword evidence="3" id="KW-0804">Transcription</keyword>
<dbReference type="Pfam" id="PF00392">
    <property type="entry name" value="GntR"/>
    <property type="match status" value="1"/>
</dbReference>
<dbReference type="InterPro" id="IPR011663">
    <property type="entry name" value="UTRA"/>
</dbReference>
<dbReference type="SMART" id="SM00345">
    <property type="entry name" value="HTH_GNTR"/>
    <property type="match status" value="1"/>
</dbReference>
<dbReference type="CDD" id="cd07377">
    <property type="entry name" value="WHTH_GntR"/>
    <property type="match status" value="1"/>
</dbReference>
<dbReference type="PRINTS" id="PR00035">
    <property type="entry name" value="HTHGNTR"/>
</dbReference>
<reference evidence="5 6" key="1">
    <citation type="submission" date="2018-10" db="EMBL/GenBank/DDBJ databases">
        <title>Cohnella sp. M2MS4P-1, whole genome shotgun sequence.</title>
        <authorList>
            <person name="Tuo L."/>
        </authorList>
    </citation>
    <scope>NUCLEOTIDE SEQUENCE [LARGE SCALE GENOMIC DNA]</scope>
    <source>
        <strain evidence="5 6">M2MS4P-1</strain>
    </source>
</reference>
<dbReference type="PROSITE" id="PS50949">
    <property type="entry name" value="HTH_GNTR"/>
    <property type="match status" value="1"/>
</dbReference>
<keyword evidence="2" id="KW-0238">DNA-binding</keyword>
<dbReference type="Gene3D" id="3.40.1410.10">
    <property type="entry name" value="Chorismate lyase-like"/>
    <property type="match status" value="1"/>
</dbReference>
<comment type="caution">
    <text evidence="5">The sequence shown here is derived from an EMBL/GenBank/DDBJ whole genome shotgun (WGS) entry which is preliminary data.</text>
</comment>
<sequence length="237" mass="27131">MKHNYLIIKEELERQIRTGELPIGSMLPSEPEMARQFNVSRETFRAAVKQMEREGKLRVRSGIGRFVVRPLASIPSSIDHLSSTSEMINSASLQEGERHESIRVGPCEEEWAEFLQINPGDPVTVIERIRMADGEPVSFNLNIMPNSLIGDAFQRSNLQGSLMKFLEDECGIRIVAANTELIVPPASDANGRKLQVKPEATVILLKQTHYDEERVPILFSYDYFRNDVFKFWVRRER</sequence>
<dbReference type="Proteomes" id="UP000282076">
    <property type="component" value="Unassembled WGS sequence"/>
</dbReference>
<dbReference type="GO" id="GO:0045892">
    <property type="term" value="P:negative regulation of DNA-templated transcription"/>
    <property type="evidence" value="ECO:0007669"/>
    <property type="project" value="TreeGrafter"/>
</dbReference>
<dbReference type="RefSeq" id="WP_120978659.1">
    <property type="nucleotide sequence ID" value="NZ_RBZM01000008.1"/>
</dbReference>
<dbReference type="GO" id="GO:0003677">
    <property type="term" value="F:DNA binding"/>
    <property type="evidence" value="ECO:0007669"/>
    <property type="project" value="UniProtKB-KW"/>
</dbReference>
<proteinExistence type="predicted"/>
<dbReference type="InterPro" id="IPR036390">
    <property type="entry name" value="WH_DNA-bd_sf"/>
</dbReference>
<dbReference type="InterPro" id="IPR028978">
    <property type="entry name" value="Chorismate_lyase_/UTRA_dom_sf"/>
</dbReference>
<gene>
    <name evidence="5" type="ORF">D7Z26_19350</name>
</gene>
<dbReference type="Gene3D" id="1.10.10.10">
    <property type="entry name" value="Winged helix-like DNA-binding domain superfamily/Winged helix DNA-binding domain"/>
    <property type="match status" value="1"/>
</dbReference>
<accession>A0A494XGV5</accession>
<dbReference type="InterPro" id="IPR036388">
    <property type="entry name" value="WH-like_DNA-bd_sf"/>
</dbReference>
<dbReference type="PANTHER" id="PTHR44846">
    <property type="entry name" value="MANNOSYL-D-GLYCERATE TRANSPORT/METABOLISM SYSTEM REPRESSOR MNGR-RELATED"/>
    <property type="match status" value="1"/>
</dbReference>
<feature type="domain" description="HTH gntR-type" evidence="4">
    <location>
        <begin position="2"/>
        <end position="70"/>
    </location>
</feature>
<keyword evidence="1" id="KW-0805">Transcription regulation</keyword>
<dbReference type="InterPro" id="IPR000524">
    <property type="entry name" value="Tscrpt_reg_HTH_GntR"/>
</dbReference>
<name>A0A494XGV5_9BACL</name>
<dbReference type="Pfam" id="PF07702">
    <property type="entry name" value="UTRA"/>
    <property type="match status" value="1"/>
</dbReference>
<evidence type="ECO:0000313" key="6">
    <source>
        <dbReference type="Proteomes" id="UP000282076"/>
    </source>
</evidence>
<dbReference type="AlphaFoldDB" id="A0A494XGV5"/>
<dbReference type="EMBL" id="RBZM01000008">
    <property type="protein sequence ID" value="RKP49975.1"/>
    <property type="molecule type" value="Genomic_DNA"/>
</dbReference>
<evidence type="ECO:0000256" key="1">
    <source>
        <dbReference type="ARBA" id="ARBA00023015"/>
    </source>
</evidence>
<keyword evidence="6" id="KW-1185">Reference proteome</keyword>
<protein>
    <submittedName>
        <fullName evidence="5">GntR family transcriptional regulator</fullName>
    </submittedName>
</protein>
<evidence type="ECO:0000259" key="4">
    <source>
        <dbReference type="PROSITE" id="PS50949"/>
    </source>
</evidence>
<organism evidence="5 6">
    <name type="scientific">Cohnella endophytica</name>
    <dbReference type="NCBI Taxonomy" id="2419778"/>
    <lineage>
        <taxon>Bacteria</taxon>
        <taxon>Bacillati</taxon>
        <taxon>Bacillota</taxon>
        <taxon>Bacilli</taxon>
        <taxon>Bacillales</taxon>
        <taxon>Paenibacillaceae</taxon>
        <taxon>Cohnella</taxon>
    </lineage>
</organism>
<evidence type="ECO:0000313" key="5">
    <source>
        <dbReference type="EMBL" id="RKP49975.1"/>
    </source>
</evidence>
<dbReference type="OrthoDB" id="149756at2"/>